<evidence type="ECO:0000256" key="2">
    <source>
        <dbReference type="ARBA" id="ARBA00007935"/>
    </source>
</evidence>
<keyword evidence="6 8" id="KW-1133">Transmembrane helix</keyword>
<keyword evidence="5 8" id="KW-0812">Transmembrane</keyword>
<keyword evidence="3" id="KW-0813">Transport</keyword>
<dbReference type="GO" id="GO:0005886">
    <property type="term" value="C:plasma membrane"/>
    <property type="evidence" value="ECO:0007669"/>
    <property type="project" value="UniProtKB-SubCell"/>
</dbReference>
<dbReference type="PANTHER" id="PTHR30472:SF25">
    <property type="entry name" value="ABC TRANSPORTER PERMEASE PROTEIN MJ0876-RELATED"/>
    <property type="match status" value="1"/>
</dbReference>
<feature type="transmembrane region" description="Helical" evidence="8">
    <location>
        <begin position="153"/>
        <end position="173"/>
    </location>
</feature>
<dbReference type="InterPro" id="IPR037294">
    <property type="entry name" value="ABC_BtuC-like"/>
</dbReference>
<evidence type="ECO:0000256" key="7">
    <source>
        <dbReference type="ARBA" id="ARBA00023136"/>
    </source>
</evidence>
<evidence type="ECO:0000256" key="8">
    <source>
        <dbReference type="SAM" id="Phobius"/>
    </source>
</evidence>
<feature type="transmembrane region" description="Helical" evidence="8">
    <location>
        <begin position="127"/>
        <end position="146"/>
    </location>
</feature>
<evidence type="ECO:0008006" key="10">
    <source>
        <dbReference type="Google" id="ProtNLM"/>
    </source>
</evidence>
<reference evidence="9" key="1">
    <citation type="journal article" date="2014" name="Front. Microbiol.">
        <title>High frequency of phylogenetically diverse reductive dehalogenase-homologous genes in deep subseafloor sedimentary metagenomes.</title>
        <authorList>
            <person name="Kawai M."/>
            <person name="Futagami T."/>
            <person name="Toyoda A."/>
            <person name="Takaki Y."/>
            <person name="Nishi S."/>
            <person name="Hori S."/>
            <person name="Arai W."/>
            <person name="Tsubouchi T."/>
            <person name="Morono Y."/>
            <person name="Uchiyama I."/>
            <person name="Ito T."/>
            <person name="Fujiyama A."/>
            <person name="Inagaki F."/>
            <person name="Takami H."/>
        </authorList>
    </citation>
    <scope>NUCLEOTIDE SEQUENCE</scope>
    <source>
        <strain evidence="9">Expedition CK06-06</strain>
    </source>
</reference>
<feature type="transmembrane region" description="Helical" evidence="8">
    <location>
        <begin position="86"/>
        <end position="112"/>
    </location>
</feature>
<name>X0YJU0_9ZZZZ</name>
<comment type="subcellular location">
    <subcellularLocation>
        <location evidence="1">Cell membrane</location>
        <topology evidence="1">Multi-pass membrane protein</topology>
    </subcellularLocation>
</comment>
<organism evidence="9">
    <name type="scientific">marine sediment metagenome</name>
    <dbReference type="NCBI Taxonomy" id="412755"/>
    <lineage>
        <taxon>unclassified sequences</taxon>
        <taxon>metagenomes</taxon>
        <taxon>ecological metagenomes</taxon>
    </lineage>
</organism>
<dbReference type="Pfam" id="PF01032">
    <property type="entry name" value="FecCD"/>
    <property type="match status" value="1"/>
</dbReference>
<keyword evidence="4" id="KW-1003">Cell membrane</keyword>
<proteinExistence type="inferred from homology"/>
<comment type="caution">
    <text evidence="9">The sequence shown here is derived from an EMBL/GenBank/DDBJ whole genome shotgun (WGS) entry which is preliminary data.</text>
</comment>
<evidence type="ECO:0000256" key="5">
    <source>
        <dbReference type="ARBA" id="ARBA00022692"/>
    </source>
</evidence>
<dbReference type="EMBL" id="BARS01040558">
    <property type="protein sequence ID" value="GAG37016.1"/>
    <property type="molecule type" value="Genomic_DNA"/>
</dbReference>
<dbReference type="InterPro" id="IPR000522">
    <property type="entry name" value="ABC_transptr_permease_BtuC"/>
</dbReference>
<dbReference type="PANTHER" id="PTHR30472">
    <property type="entry name" value="FERRIC ENTEROBACTIN TRANSPORT SYSTEM PERMEASE PROTEIN"/>
    <property type="match status" value="1"/>
</dbReference>
<dbReference type="Gene3D" id="1.10.3470.10">
    <property type="entry name" value="ABC transporter involved in vitamin B12 uptake, BtuC"/>
    <property type="match status" value="1"/>
</dbReference>
<evidence type="ECO:0000256" key="6">
    <source>
        <dbReference type="ARBA" id="ARBA00022989"/>
    </source>
</evidence>
<dbReference type="GO" id="GO:0033214">
    <property type="term" value="P:siderophore-iron import into cell"/>
    <property type="evidence" value="ECO:0007669"/>
    <property type="project" value="TreeGrafter"/>
</dbReference>
<dbReference type="CDD" id="cd06550">
    <property type="entry name" value="TM_ABC_iron-siderophores_like"/>
    <property type="match status" value="1"/>
</dbReference>
<feature type="transmembrane region" description="Helical" evidence="8">
    <location>
        <begin position="40"/>
        <end position="60"/>
    </location>
</feature>
<feature type="non-terminal residue" evidence="9">
    <location>
        <position position="1"/>
    </location>
</feature>
<dbReference type="SUPFAM" id="SSF81345">
    <property type="entry name" value="ABC transporter involved in vitamin B12 uptake, BtuC"/>
    <property type="match status" value="1"/>
</dbReference>
<evidence type="ECO:0000256" key="1">
    <source>
        <dbReference type="ARBA" id="ARBA00004651"/>
    </source>
</evidence>
<evidence type="ECO:0000313" key="9">
    <source>
        <dbReference type="EMBL" id="GAG37016.1"/>
    </source>
</evidence>
<comment type="similarity">
    <text evidence="2">Belongs to the binding-protein-dependent transport system permease family. FecCD subfamily.</text>
</comment>
<sequence>AVGALFSAVTSFLIFLSSRGEHLADILFWIMGGLGRATWLSTYILAPVVGIGTAVVFFFARDLNALSTGEEGAFHLGVNPNILSRWMLLATTVLTASAVAMAGTIGFIGLVIPHAVRLITGPNHRTLIPISAVVGACFLVWADLAARTIVTPAELPVGVITAFLGAPFFLYLLKTKGAKL</sequence>
<dbReference type="GO" id="GO:0022857">
    <property type="term" value="F:transmembrane transporter activity"/>
    <property type="evidence" value="ECO:0007669"/>
    <property type="project" value="InterPro"/>
</dbReference>
<accession>X0YJU0</accession>
<protein>
    <recommendedName>
        <fullName evidence="10">Iron ABC transporter permease</fullName>
    </recommendedName>
</protein>
<keyword evidence="7 8" id="KW-0472">Membrane</keyword>
<gene>
    <name evidence="9" type="ORF">S01H1_61806</name>
</gene>
<evidence type="ECO:0000256" key="4">
    <source>
        <dbReference type="ARBA" id="ARBA00022475"/>
    </source>
</evidence>
<evidence type="ECO:0000256" key="3">
    <source>
        <dbReference type="ARBA" id="ARBA00022448"/>
    </source>
</evidence>
<dbReference type="AlphaFoldDB" id="X0YJU0"/>